<accession>A0A5M8B9J7</accession>
<gene>
    <name evidence="3" type="ORF">F1599_04905</name>
</gene>
<evidence type="ECO:0000313" key="4">
    <source>
        <dbReference type="Proteomes" id="UP000324324"/>
    </source>
</evidence>
<dbReference type="RefSeq" id="WP_150082380.1">
    <property type="nucleotide sequence ID" value="NZ_VWRN01000017.1"/>
</dbReference>
<organism evidence="3 4">
    <name type="scientific">Cupriavidus cauae</name>
    <dbReference type="NCBI Taxonomy" id="2608999"/>
    <lineage>
        <taxon>Bacteria</taxon>
        <taxon>Pseudomonadati</taxon>
        <taxon>Pseudomonadota</taxon>
        <taxon>Betaproteobacteria</taxon>
        <taxon>Burkholderiales</taxon>
        <taxon>Burkholderiaceae</taxon>
        <taxon>Cupriavidus</taxon>
    </lineage>
</organism>
<proteinExistence type="predicted"/>
<dbReference type="PROSITE" id="PS51257">
    <property type="entry name" value="PROKAR_LIPOPROTEIN"/>
    <property type="match status" value="1"/>
</dbReference>
<evidence type="ECO:0000259" key="2">
    <source>
        <dbReference type="Pfam" id="PF22599"/>
    </source>
</evidence>
<reference evidence="3 4" key="1">
    <citation type="submission" date="2019-09" db="EMBL/GenBank/DDBJ databases">
        <title>Isolation of a novel species in the genus Cupriavidus from patients with sepsis using whole genome sequencing.</title>
        <authorList>
            <person name="Kweon O.J."/>
            <person name="Lee M.-K."/>
        </authorList>
    </citation>
    <scope>NUCLEOTIDE SEQUENCE [LARGE SCALE GENOMIC DNA]</scope>
    <source>
        <strain evidence="3 4">MKL-01</strain>
    </source>
</reference>
<sequence>MYRVVSVAASLLAVLTLGACQQMPAQQTAQPGAMAPAALAGQAPAQAPAQAQAQAQAAPRAATQLPSVDFRLAQPERAPELQELRMANATLWVAPQPVLSRGDLNTVVAVKAKDGKHYVRFGFTQAGAQKLAAVTQRFPGKVLVLTINGNLVATPRIARPVTNGLLFVPMASEQQALNVAAVIGGAGAPTGLAAPAAPAARAPAARAPAAR</sequence>
<dbReference type="InterPro" id="IPR054384">
    <property type="entry name" value="SecDF_P1_head"/>
</dbReference>
<keyword evidence="1" id="KW-0732">Signal</keyword>
<feature type="chain" id="PRO_5024466050" description="SecDF P1 head subdomain domain-containing protein" evidence="1">
    <location>
        <begin position="20"/>
        <end position="211"/>
    </location>
</feature>
<name>A0A5M8B9J7_9BURK</name>
<dbReference type="EMBL" id="VWRN01000017">
    <property type="protein sequence ID" value="KAA6129624.1"/>
    <property type="molecule type" value="Genomic_DNA"/>
</dbReference>
<dbReference type="Proteomes" id="UP000324324">
    <property type="component" value="Unassembled WGS sequence"/>
</dbReference>
<evidence type="ECO:0000313" key="3">
    <source>
        <dbReference type="EMBL" id="KAA6129624.1"/>
    </source>
</evidence>
<feature type="signal peptide" evidence="1">
    <location>
        <begin position="1"/>
        <end position="19"/>
    </location>
</feature>
<dbReference type="Pfam" id="PF22599">
    <property type="entry name" value="SecDF_P1_head"/>
    <property type="match status" value="1"/>
</dbReference>
<keyword evidence="4" id="KW-1185">Reference proteome</keyword>
<evidence type="ECO:0000256" key="1">
    <source>
        <dbReference type="SAM" id="SignalP"/>
    </source>
</evidence>
<dbReference type="AlphaFoldDB" id="A0A5M8B9J7"/>
<dbReference type="Gene3D" id="3.30.1360.200">
    <property type="match status" value="1"/>
</dbReference>
<comment type="caution">
    <text evidence="3">The sequence shown here is derived from an EMBL/GenBank/DDBJ whole genome shotgun (WGS) entry which is preliminary data.</text>
</comment>
<protein>
    <recommendedName>
        <fullName evidence="2">SecDF P1 head subdomain domain-containing protein</fullName>
    </recommendedName>
</protein>
<feature type="domain" description="SecDF P1 head subdomain" evidence="2">
    <location>
        <begin position="87"/>
        <end position="183"/>
    </location>
</feature>